<evidence type="ECO:0000256" key="1">
    <source>
        <dbReference type="ARBA" id="ARBA00022741"/>
    </source>
</evidence>
<organism evidence="3">
    <name type="scientific">freshwater metagenome</name>
    <dbReference type="NCBI Taxonomy" id="449393"/>
    <lineage>
        <taxon>unclassified sequences</taxon>
        <taxon>metagenomes</taxon>
        <taxon>ecological metagenomes</taxon>
    </lineage>
</organism>
<sequence>MIDNLWAGWRGRYLSSLTESASGSSVFSRILESGLSDEETYIVHRSATAFVILNAYPYSVGHSMVLPYRQIADLDDLSAEETTDLWNTVSRVCRAVRREYAPHGINVGINMGAASGGSVNEHLHVHVVPRWHGDSNFLTATANAKAIPEALDVTAARLRAALRGSDSASDPA</sequence>
<dbReference type="GO" id="GO:0003824">
    <property type="term" value="F:catalytic activity"/>
    <property type="evidence" value="ECO:0007669"/>
    <property type="project" value="InterPro"/>
</dbReference>
<dbReference type="Pfam" id="PF01230">
    <property type="entry name" value="HIT"/>
    <property type="match status" value="1"/>
</dbReference>
<reference evidence="3" key="1">
    <citation type="submission" date="2020-05" db="EMBL/GenBank/DDBJ databases">
        <authorList>
            <person name="Chiriac C."/>
            <person name="Salcher M."/>
            <person name="Ghai R."/>
            <person name="Kavagutti S V."/>
        </authorList>
    </citation>
    <scope>NUCLEOTIDE SEQUENCE</scope>
</reference>
<proteinExistence type="predicted"/>
<dbReference type="AlphaFoldDB" id="A0A6J6FJR3"/>
<dbReference type="PANTHER" id="PTHR42997">
    <property type="entry name" value="HIT FAMILY HYDROLASE"/>
    <property type="match status" value="1"/>
</dbReference>
<dbReference type="InterPro" id="IPR052908">
    <property type="entry name" value="AP-4-A_phosphorylase"/>
</dbReference>
<keyword evidence="1" id="KW-0547">Nucleotide-binding</keyword>
<dbReference type="GO" id="GO:0000166">
    <property type="term" value="F:nucleotide binding"/>
    <property type="evidence" value="ECO:0007669"/>
    <property type="project" value="UniProtKB-KW"/>
</dbReference>
<dbReference type="InterPro" id="IPR011146">
    <property type="entry name" value="HIT-like"/>
</dbReference>
<dbReference type="PROSITE" id="PS51084">
    <property type="entry name" value="HIT_2"/>
    <property type="match status" value="1"/>
</dbReference>
<dbReference type="PANTHER" id="PTHR42997:SF1">
    <property type="entry name" value="AP-4-A PHOSPHORYLASE"/>
    <property type="match status" value="1"/>
</dbReference>
<name>A0A6J6FJR3_9ZZZZ</name>
<dbReference type="SUPFAM" id="SSF54197">
    <property type="entry name" value="HIT-like"/>
    <property type="match status" value="1"/>
</dbReference>
<gene>
    <name evidence="3" type="ORF">UFOPK1722_01549</name>
</gene>
<evidence type="ECO:0000259" key="2">
    <source>
        <dbReference type="PROSITE" id="PS51084"/>
    </source>
</evidence>
<evidence type="ECO:0000313" key="3">
    <source>
        <dbReference type="EMBL" id="CAB4589246.1"/>
    </source>
</evidence>
<dbReference type="CDD" id="cd01275">
    <property type="entry name" value="FHIT"/>
    <property type="match status" value="1"/>
</dbReference>
<dbReference type="EMBL" id="CAEZTS010000162">
    <property type="protein sequence ID" value="CAB4589246.1"/>
    <property type="molecule type" value="Genomic_DNA"/>
</dbReference>
<dbReference type="InterPro" id="IPR036265">
    <property type="entry name" value="HIT-like_sf"/>
</dbReference>
<accession>A0A6J6FJR3</accession>
<dbReference type="Gene3D" id="3.30.428.10">
    <property type="entry name" value="HIT-like"/>
    <property type="match status" value="1"/>
</dbReference>
<feature type="domain" description="HIT" evidence="2">
    <location>
        <begin position="26"/>
        <end position="137"/>
    </location>
</feature>
<dbReference type="InterPro" id="IPR039383">
    <property type="entry name" value="FHIT"/>
</dbReference>
<protein>
    <submittedName>
        <fullName evidence="3">Unannotated protein</fullName>
    </submittedName>
</protein>